<accession>A0A066UPM9</accession>
<gene>
    <name evidence="1" type="ORF">VFDL14_02325</name>
</gene>
<organism evidence="1 2">
    <name type="scientific">Vibrio fortis</name>
    <dbReference type="NCBI Taxonomy" id="212667"/>
    <lineage>
        <taxon>Bacteria</taxon>
        <taxon>Pseudomonadati</taxon>
        <taxon>Pseudomonadota</taxon>
        <taxon>Gammaproteobacteria</taxon>
        <taxon>Vibrionales</taxon>
        <taxon>Vibrionaceae</taxon>
        <taxon>Vibrio</taxon>
    </lineage>
</organism>
<dbReference type="OrthoDB" id="9811176at2"/>
<proteinExistence type="predicted"/>
<dbReference type="InterPro" id="IPR027417">
    <property type="entry name" value="P-loop_NTPase"/>
</dbReference>
<reference evidence="1 2" key="1">
    <citation type="submission" date="2014-02" db="EMBL/GenBank/DDBJ databases">
        <title>Vibrio fortis Dalian14 Genome Sequencing.</title>
        <authorList>
            <person name="Wang Y."/>
            <person name="Song L."/>
            <person name="Liu G."/>
            <person name="Ding J."/>
        </authorList>
    </citation>
    <scope>NUCLEOTIDE SEQUENCE [LARGE SCALE GENOMIC DNA]</scope>
    <source>
        <strain evidence="1 2">Dalian14</strain>
    </source>
</reference>
<dbReference type="NCBIfam" id="NF033429">
    <property type="entry name" value="ImuA_translesion"/>
    <property type="match status" value="1"/>
</dbReference>
<evidence type="ECO:0000313" key="2">
    <source>
        <dbReference type="Proteomes" id="UP000027219"/>
    </source>
</evidence>
<keyword evidence="2" id="KW-1185">Reference proteome</keyword>
<dbReference type="RefSeq" id="WP_032552052.1">
    <property type="nucleotide sequence ID" value="NZ_JFFR01000025.1"/>
</dbReference>
<dbReference type="Proteomes" id="UP000027219">
    <property type="component" value="Unassembled WGS sequence"/>
</dbReference>
<dbReference type="InterPro" id="IPR017166">
    <property type="entry name" value="UCP037290"/>
</dbReference>
<dbReference type="EMBL" id="JFFR01000025">
    <property type="protein sequence ID" value="KDN27837.1"/>
    <property type="molecule type" value="Genomic_DNA"/>
</dbReference>
<evidence type="ECO:0000313" key="1">
    <source>
        <dbReference type="EMBL" id="KDN27837.1"/>
    </source>
</evidence>
<dbReference type="Gene3D" id="3.40.50.300">
    <property type="entry name" value="P-loop containing nucleotide triphosphate hydrolases"/>
    <property type="match status" value="1"/>
</dbReference>
<dbReference type="PIRSF" id="PIRSF037290">
    <property type="entry name" value="UCP037290"/>
    <property type="match status" value="1"/>
</dbReference>
<dbReference type="AlphaFoldDB" id="A0A066UPM9"/>
<protein>
    <submittedName>
        <fullName evidence="1">Recombinase RecA</fullName>
    </submittedName>
</protein>
<dbReference type="SUPFAM" id="SSF52540">
    <property type="entry name" value="P-loop containing nucleoside triphosphate hydrolases"/>
    <property type="match status" value="1"/>
</dbReference>
<name>A0A066UPM9_9VIBR</name>
<dbReference type="STRING" id="212667.VFDL14_02325"/>
<sequence>MHELIKNLQDRQLIWKGLQPSTQGQTHSTGYPELDNQLNGGFPTHGVIEVESQSGLGEIRLLTPYLAQQNAQRLAVFINPPGHVCGEFFDAQGLSLHNILVITPSSDIEALWAAEQCLKSGACHSVLLWGTELEIHQTKRLQAASETGRCLQFHFKSGNHNQLSLPVSLSMKLSPHHLGLKVEVIKRKGSWSYGSLVINMQQQWPLLTEQASAELHDNSTIIPFPIAKQG</sequence>
<comment type="caution">
    <text evidence="1">The sequence shown here is derived from an EMBL/GenBank/DDBJ whole genome shotgun (WGS) entry which is preliminary data.</text>
</comment>
<dbReference type="InterPro" id="IPR047610">
    <property type="entry name" value="ImuA_translesion"/>
</dbReference>